<evidence type="ECO:0000313" key="3">
    <source>
        <dbReference type="Proteomes" id="UP000774617"/>
    </source>
</evidence>
<reference evidence="2 3" key="1">
    <citation type="journal article" date="2021" name="Nat. Commun.">
        <title>Genetic determinants of endophytism in the Arabidopsis root mycobiome.</title>
        <authorList>
            <person name="Mesny F."/>
            <person name="Miyauchi S."/>
            <person name="Thiergart T."/>
            <person name="Pickel B."/>
            <person name="Atanasova L."/>
            <person name="Karlsson M."/>
            <person name="Huettel B."/>
            <person name="Barry K.W."/>
            <person name="Haridas S."/>
            <person name="Chen C."/>
            <person name="Bauer D."/>
            <person name="Andreopoulos W."/>
            <person name="Pangilinan J."/>
            <person name="LaButti K."/>
            <person name="Riley R."/>
            <person name="Lipzen A."/>
            <person name="Clum A."/>
            <person name="Drula E."/>
            <person name="Henrissat B."/>
            <person name="Kohler A."/>
            <person name="Grigoriev I.V."/>
            <person name="Martin F.M."/>
            <person name="Hacquard S."/>
        </authorList>
    </citation>
    <scope>NUCLEOTIDE SEQUENCE [LARGE SCALE GENOMIC DNA]</scope>
    <source>
        <strain evidence="2 3">MPI-SDFR-AT-0080</strain>
    </source>
</reference>
<protein>
    <submittedName>
        <fullName evidence="2">Uncharacterized protein</fullName>
    </submittedName>
</protein>
<dbReference type="EMBL" id="JAGTJR010000024">
    <property type="protein sequence ID" value="KAH7042740.1"/>
    <property type="molecule type" value="Genomic_DNA"/>
</dbReference>
<name>A0ABQ8G545_9PEZI</name>
<organism evidence="2 3">
    <name type="scientific">Macrophomina phaseolina</name>
    <dbReference type="NCBI Taxonomy" id="35725"/>
    <lineage>
        <taxon>Eukaryota</taxon>
        <taxon>Fungi</taxon>
        <taxon>Dikarya</taxon>
        <taxon>Ascomycota</taxon>
        <taxon>Pezizomycotina</taxon>
        <taxon>Dothideomycetes</taxon>
        <taxon>Dothideomycetes incertae sedis</taxon>
        <taxon>Botryosphaeriales</taxon>
        <taxon>Botryosphaeriaceae</taxon>
        <taxon>Macrophomina</taxon>
    </lineage>
</organism>
<accession>A0ABQ8G545</accession>
<evidence type="ECO:0000256" key="1">
    <source>
        <dbReference type="SAM" id="MobiDB-lite"/>
    </source>
</evidence>
<keyword evidence="3" id="KW-1185">Reference proteome</keyword>
<feature type="compositionally biased region" description="Polar residues" evidence="1">
    <location>
        <begin position="199"/>
        <end position="215"/>
    </location>
</feature>
<evidence type="ECO:0000313" key="2">
    <source>
        <dbReference type="EMBL" id="KAH7042740.1"/>
    </source>
</evidence>
<feature type="region of interest" description="Disordered" evidence="1">
    <location>
        <begin position="196"/>
        <end position="215"/>
    </location>
</feature>
<dbReference type="Proteomes" id="UP000774617">
    <property type="component" value="Unassembled WGS sequence"/>
</dbReference>
<gene>
    <name evidence="2" type="ORF">B0J12DRAFT_702130</name>
</gene>
<comment type="caution">
    <text evidence="2">The sequence shown here is derived from an EMBL/GenBank/DDBJ whole genome shotgun (WGS) entry which is preliminary data.</text>
</comment>
<proteinExistence type="predicted"/>
<sequence>MCRAADRSMACPRSEFFVVSRGVTGETCPPAVSALHELRLLSSICFCSKPRGQSTRIPASGLNSQAPLSTHVPSNRRLHVLRFASHCTFTTSNTDALSSPNRKIFFTLSVPILAAVPAVIAEVCQYFDQNLFGGNSGIGFRQFHDNPGHPTWKAQEGDAIIQDDGWAFFDGHLQKQTAEMIIQCKGGKKVTVQPPMRTNGWSTLPSRGQHNIENI</sequence>